<dbReference type="AlphaFoldDB" id="A0A433NNB7"/>
<evidence type="ECO:0000256" key="6">
    <source>
        <dbReference type="ARBA" id="ARBA00022777"/>
    </source>
</evidence>
<dbReference type="PRINTS" id="PR00344">
    <property type="entry name" value="BCTRLSENSOR"/>
</dbReference>
<dbReference type="Pfam" id="PF00512">
    <property type="entry name" value="HisKA"/>
    <property type="match status" value="1"/>
</dbReference>
<dbReference type="InterPro" id="IPR003594">
    <property type="entry name" value="HATPase_dom"/>
</dbReference>
<evidence type="ECO:0000313" key="13">
    <source>
        <dbReference type="EMBL" id="RUR84682.1"/>
    </source>
</evidence>
<dbReference type="EC" id="2.7.13.3" evidence="3"/>
<dbReference type="OrthoDB" id="459598at2"/>
<dbReference type="InterPro" id="IPR004358">
    <property type="entry name" value="Sig_transdc_His_kin-like_C"/>
</dbReference>
<proteinExistence type="inferred from homology"/>
<dbReference type="NCBIfam" id="TIGR00229">
    <property type="entry name" value="sensory_box"/>
    <property type="match status" value="1"/>
</dbReference>
<feature type="domain" description="Histidine kinase" evidence="10">
    <location>
        <begin position="219"/>
        <end position="438"/>
    </location>
</feature>
<evidence type="ECO:0000256" key="8">
    <source>
        <dbReference type="ARBA" id="ARBA00074306"/>
    </source>
</evidence>
<dbReference type="PROSITE" id="PS50113">
    <property type="entry name" value="PAC"/>
    <property type="match status" value="1"/>
</dbReference>
<dbReference type="Gene3D" id="3.30.450.20">
    <property type="entry name" value="PAS domain"/>
    <property type="match status" value="1"/>
</dbReference>
<dbReference type="CDD" id="cd00082">
    <property type="entry name" value="HisKA"/>
    <property type="match status" value="1"/>
</dbReference>
<dbReference type="InterPro" id="IPR005467">
    <property type="entry name" value="His_kinase_dom"/>
</dbReference>
<dbReference type="EMBL" id="RSCJ01000004">
    <property type="protein sequence ID" value="RUR84682.1"/>
    <property type="molecule type" value="Genomic_DNA"/>
</dbReference>
<dbReference type="InterPro" id="IPR000700">
    <property type="entry name" value="PAS-assoc_C"/>
</dbReference>
<keyword evidence="5" id="KW-0808">Transferase</keyword>
<name>A0A433NNB7_CHLFR</name>
<dbReference type="SUPFAM" id="SSF47384">
    <property type="entry name" value="Homodimeric domain of signal transducing histidine kinase"/>
    <property type="match status" value="1"/>
</dbReference>
<dbReference type="InterPro" id="IPR013767">
    <property type="entry name" value="PAS_fold"/>
</dbReference>
<dbReference type="Gene3D" id="1.10.287.130">
    <property type="match status" value="1"/>
</dbReference>
<dbReference type="InterPro" id="IPR003661">
    <property type="entry name" value="HisK_dim/P_dom"/>
</dbReference>
<dbReference type="SMART" id="SM00388">
    <property type="entry name" value="HisKA"/>
    <property type="match status" value="1"/>
</dbReference>
<dbReference type="InterPro" id="IPR035965">
    <property type="entry name" value="PAS-like_dom_sf"/>
</dbReference>
<dbReference type="STRING" id="211165.GCA_000317285_03827"/>
<organism evidence="13 14">
    <name type="scientific">Chlorogloeopsis fritschii PCC 6912</name>
    <dbReference type="NCBI Taxonomy" id="211165"/>
    <lineage>
        <taxon>Bacteria</taxon>
        <taxon>Bacillati</taxon>
        <taxon>Cyanobacteriota</taxon>
        <taxon>Cyanophyceae</taxon>
        <taxon>Nostocales</taxon>
        <taxon>Chlorogloeopsidaceae</taxon>
        <taxon>Chlorogloeopsis</taxon>
    </lineage>
</organism>
<dbReference type="SMART" id="SM00091">
    <property type="entry name" value="PAS"/>
    <property type="match status" value="1"/>
</dbReference>
<reference evidence="13 14" key="1">
    <citation type="journal article" date="2019" name="Genome Biol. Evol.">
        <title>Day and night: Metabolic profiles and evolutionary relationships of six axenic non-marine cyanobacteria.</title>
        <authorList>
            <person name="Will S.E."/>
            <person name="Henke P."/>
            <person name="Boedeker C."/>
            <person name="Huang S."/>
            <person name="Brinkmann H."/>
            <person name="Rohde M."/>
            <person name="Jarek M."/>
            <person name="Friedl T."/>
            <person name="Seufert S."/>
            <person name="Schumacher M."/>
            <person name="Overmann J."/>
            <person name="Neumann-Schaal M."/>
            <person name="Petersen J."/>
        </authorList>
    </citation>
    <scope>NUCLEOTIDE SEQUENCE [LARGE SCALE GENOMIC DNA]</scope>
    <source>
        <strain evidence="13 14">PCC 6912</strain>
    </source>
</reference>
<dbReference type="PANTHER" id="PTHR43047">
    <property type="entry name" value="TWO-COMPONENT HISTIDINE PROTEIN KINASE"/>
    <property type="match status" value="1"/>
</dbReference>
<evidence type="ECO:0000259" key="11">
    <source>
        <dbReference type="PROSITE" id="PS50112"/>
    </source>
</evidence>
<comment type="similarity">
    <text evidence="2">In the N-terminal section; belongs to the phytochrome family.</text>
</comment>
<sequence length="440" mass="50317">MNAYKFAQQVDIVHQRASELNTQAHSSSLPPSPLLQESLEELNTALEELHVAEEELCQQNEELLATRQALELERKRYQELFDFAPDAYLVTDIEGKILEANRTAANLFKISPKFLKGKLLVNFIPENQRRAFRCLLSQLRNLEQIQDWEIHMQTREKLAFEAAISIATIRDEEGNPRGWRWLVRDITIRKQIEEQLRAMHLQNLQLQEATKLKSHFLAMMSHELRTPMNVILGFSQLLLRPQYNHFSPQARSMVERIVSSARHLLALIEDILDFSKLEAGRLELKLEEFNLAELVTTVTEELHCLAEQKKLTLHVHVQLQNPIVVNDSNRVRQILINLLSNAIKFTDMGSVTVEARELTQDRIALVVKDTGIGIAEADLQQIFQEFRQVDQFLTRKHSGTGLGLSIVDKLVRLMNGAIAVNSKLGEGSTFSVQLPRTVAE</sequence>
<dbReference type="PANTHER" id="PTHR43047:SF64">
    <property type="entry name" value="HISTIDINE KINASE CONTAINING CHEY-HOMOLOGOUS RECEIVER DOMAIN AND PAS DOMAIN-RELATED"/>
    <property type="match status" value="1"/>
</dbReference>
<dbReference type="Proteomes" id="UP000268857">
    <property type="component" value="Unassembled WGS sequence"/>
</dbReference>
<dbReference type="GO" id="GO:0006355">
    <property type="term" value="P:regulation of DNA-templated transcription"/>
    <property type="evidence" value="ECO:0007669"/>
    <property type="project" value="InterPro"/>
</dbReference>
<accession>A0A433NNB7</accession>
<keyword evidence="9" id="KW-0175">Coiled coil</keyword>
<dbReference type="RefSeq" id="WP_016875616.1">
    <property type="nucleotide sequence ID" value="NZ_AJLN01000100.1"/>
</dbReference>
<dbReference type="InterPro" id="IPR000014">
    <property type="entry name" value="PAS"/>
</dbReference>
<feature type="domain" description="PAC" evidence="12">
    <location>
        <begin position="146"/>
        <end position="198"/>
    </location>
</feature>
<keyword evidence="6" id="KW-0418">Kinase</keyword>
<dbReference type="CDD" id="cd16922">
    <property type="entry name" value="HATPase_EvgS-ArcB-TorS-like"/>
    <property type="match status" value="1"/>
</dbReference>
<dbReference type="Pfam" id="PF02518">
    <property type="entry name" value="HATPase_c"/>
    <property type="match status" value="1"/>
</dbReference>
<feature type="domain" description="PAS" evidence="11">
    <location>
        <begin position="73"/>
        <end position="143"/>
    </location>
</feature>
<dbReference type="InterPro" id="IPR036890">
    <property type="entry name" value="HATPase_C_sf"/>
</dbReference>
<evidence type="ECO:0000256" key="2">
    <source>
        <dbReference type="ARBA" id="ARBA00006402"/>
    </source>
</evidence>
<dbReference type="PROSITE" id="PS50112">
    <property type="entry name" value="PAS"/>
    <property type="match status" value="1"/>
</dbReference>
<protein>
    <recommendedName>
        <fullName evidence="8">Circadian input-output histidine kinase CikA</fullName>
        <ecNumber evidence="3">2.7.13.3</ecNumber>
    </recommendedName>
</protein>
<evidence type="ECO:0000256" key="4">
    <source>
        <dbReference type="ARBA" id="ARBA00022553"/>
    </source>
</evidence>
<keyword evidence="7" id="KW-0902">Two-component regulatory system</keyword>
<comment type="catalytic activity">
    <reaction evidence="1">
        <text>ATP + protein L-histidine = ADP + protein N-phospho-L-histidine.</text>
        <dbReference type="EC" id="2.7.13.3"/>
    </reaction>
</comment>
<dbReference type="SUPFAM" id="SSF55785">
    <property type="entry name" value="PYP-like sensor domain (PAS domain)"/>
    <property type="match status" value="1"/>
</dbReference>
<keyword evidence="14" id="KW-1185">Reference proteome</keyword>
<evidence type="ECO:0000256" key="1">
    <source>
        <dbReference type="ARBA" id="ARBA00000085"/>
    </source>
</evidence>
<evidence type="ECO:0000256" key="9">
    <source>
        <dbReference type="SAM" id="Coils"/>
    </source>
</evidence>
<comment type="caution">
    <text evidence="13">The sequence shown here is derived from an EMBL/GenBank/DDBJ whole genome shotgun (WGS) entry which is preliminary data.</text>
</comment>
<dbReference type="InterPro" id="IPR036097">
    <property type="entry name" value="HisK_dim/P_sf"/>
</dbReference>
<feature type="coiled-coil region" evidence="9">
    <location>
        <begin position="35"/>
        <end position="80"/>
    </location>
</feature>
<gene>
    <name evidence="13" type="ORF">PCC6912_15770</name>
</gene>
<dbReference type="CDD" id="cd00130">
    <property type="entry name" value="PAS"/>
    <property type="match status" value="1"/>
</dbReference>
<evidence type="ECO:0000256" key="5">
    <source>
        <dbReference type="ARBA" id="ARBA00022679"/>
    </source>
</evidence>
<evidence type="ECO:0000256" key="7">
    <source>
        <dbReference type="ARBA" id="ARBA00023012"/>
    </source>
</evidence>
<dbReference type="Gene3D" id="3.30.565.10">
    <property type="entry name" value="Histidine kinase-like ATPase, C-terminal domain"/>
    <property type="match status" value="1"/>
</dbReference>
<dbReference type="SMART" id="SM00387">
    <property type="entry name" value="HATPase_c"/>
    <property type="match status" value="1"/>
</dbReference>
<evidence type="ECO:0000256" key="3">
    <source>
        <dbReference type="ARBA" id="ARBA00012438"/>
    </source>
</evidence>
<dbReference type="FunFam" id="3.30.565.10:FF:000010">
    <property type="entry name" value="Sensor histidine kinase RcsC"/>
    <property type="match status" value="1"/>
</dbReference>
<evidence type="ECO:0000259" key="10">
    <source>
        <dbReference type="PROSITE" id="PS50109"/>
    </source>
</evidence>
<dbReference type="PROSITE" id="PS50109">
    <property type="entry name" value="HIS_KIN"/>
    <property type="match status" value="1"/>
</dbReference>
<evidence type="ECO:0000259" key="12">
    <source>
        <dbReference type="PROSITE" id="PS50113"/>
    </source>
</evidence>
<keyword evidence="4" id="KW-0597">Phosphoprotein</keyword>
<dbReference type="GO" id="GO:0000155">
    <property type="term" value="F:phosphorelay sensor kinase activity"/>
    <property type="evidence" value="ECO:0007669"/>
    <property type="project" value="InterPro"/>
</dbReference>
<evidence type="ECO:0000313" key="14">
    <source>
        <dbReference type="Proteomes" id="UP000268857"/>
    </source>
</evidence>
<dbReference type="SUPFAM" id="SSF55874">
    <property type="entry name" value="ATPase domain of HSP90 chaperone/DNA topoisomerase II/histidine kinase"/>
    <property type="match status" value="1"/>
</dbReference>
<dbReference type="Pfam" id="PF00989">
    <property type="entry name" value="PAS"/>
    <property type="match status" value="1"/>
</dbReference>